<accession>A0A7K1KMH4</accession>
<evidence type="ECO:0000256" key="1">
    <source>
        <dbReference type="SAM" id="SignalP"/>
    </source>
</evidence>
<feature type="signal peptide" evidence="1">
    <location>
        <begin position="1"/>
        <end position="24"/>
    </location>
</feature>
<proteinExistence type="predicted"/>
<dbReference type="Proteomes" id="UP000461162">
    <property type="component" value="Unassembled WGS sequence"/>
</dbReference>
<comment type="caution">
    <text evidence="2">The sequence shown here is derived from an EMBL/GenBank/DDBJ whole genome shotgun (WGS) entry which is preliminary data.</text>
</comment>
<keyword evidence="3" id="KW-1185">Reference proteome</keyword>
<protein>
    <submittedName>
        <fullName evidence="2">Uncharacterized protein</fullName>
    </submittedName>
</protein>
<keyword evidence="1" id="KW-0732">Signal</keyword>
<organism evidence="2 3">
    <name type="scientific">Pseudodesulfovibrio alkaliphilus</name>
    <dbReference type="NCBI Taxonomy" id="2661613"/>
    <lineage>
        <taxon>Bacteria</taxon>
        <taxon>Pseudomonadati</taxon>
        <taxon>Thermodesulfobacteriota</taxon>
        <taxon>Desulfovibrionia</taxon>
        <taxon>Desulfovibrionales</taxon>
        <taxon>Desulfovibrionaceae</taxon>
    </lineage>
</organism>
<reference evidence="2 3" key="1">
    <citation type="submission" date="2019-11" db="EMBL/GenBank/DDBJ databases">
        <title>Pseudodesulfovibrio alkaliphilus, sp. nov., an alkaliphilic sulfate-reducing bacteria from mud volcano of Taman peninsula, Russia.</title>
        <authorList>
            <person name="Frolova A."/>
            <person name="Merkel A.Y."/>
            <person name="Slobodkin A.I."/>
        </authorList>
    </citation>
    <scope>NUCLEOTIDE SEQUENCE [LARGE SCALE GENOMIC DNA]</scope>
    <source>
        <strain evidence="2 3">F-1</strain>
    </source>
</reference>
<dbReference type="AlphaFoldDB" id="A0A7K1KMH4"/>
<gene>
    <name evidence="2" type="ORF">GKC30_06590</name>
</gene>
<dbReference type="EMBL" id="WODC01000003">
    <property type="protein sequence ID" value="MUM77294.1"/>
    <property type="molecule type" value="Genomic_DNA"/>
</dbReference>
<evidence type="ECO:0000313" key="3">
    <source>
        <dbReference type="Proteomes" id="UP000461162"/>
    </source>
</evidence>
<evidence type="ECO:0000313" key="2">
    <source>
        <dbReference type="EMBL" id="MUM77294.1"/>
    </source>
</evidence>
<sequence>MANTMSCVALSLLLVFVCTIQALACDLHLSCEDIESIVVSKGRDYLDGGKEKRVFVACVDLDVTKTSLKEFVANCHDDSITVRTGYAVIVIPKDEFPSGGEWFCVVHSVPEEALDTAMKMCPDKVKSYLP</sequence>
<name>A0A7K1KMH4_9BACT</name>
<dbReference type="RefSeq" id="WP_155933288.1">
    <property type="nucleotide sequence ID" value="NZ_WODC01000003.1"/>
</dbReference>
<feature type="chain" id="PRO_5029841585" evidence="1">
    <location>
        <begin position="25"/>
        <end position="130"/>
    </location>
</feature>